<evidence type="ECO:0000313" key="3">
    <source>
        <dbReference type="Proteomes" id="UP001151760"/>
    </source>
</evidence>
<feature type="transmembrane region" description="Helical" evidence="1">
    <location>
        <begin position="148"/>
        <end position="168"/>
    </location>
</feature>
<reference evidence="2" key="2">
    <citation type="submission" date="2022-01" db="EMBL/GenBank/DDBJ databases">
        <authorList>
            <person name="Yamashiro T."/>
            <person name="Shiraishi A."/>
            <person name="Satake H."/>
            <person name="Nakayama K."/>
        </authorList>
    </citation>
    <scope>NUCLEOTIDE SEQUENCE</scope>
</reference>
<keyword evidence="1" id="KW-0472">Membrane</keyword>
<dbReference type="EMBL" id="BQNB010008820">
    <property type="protein sequence ID" value="GJS54730.1"/>
    <property type="molecule type" value="Genomic_DNA"/>
</dbReference>
<organism evidence="2 3">
    <name type="scientific">Tanacetum coccineum</name>
    <dbReference type="NCBI Taxonomy" id="301880"/>
    <lineage>
        <taxon>Eukaryota</taxon>
        <taxon>Viridiplantae</taxon>
        <taxon>Streptophyta</taxon>
        <taxon>Embryophyta</taxon>
        <taxon>Tracheophyta</taxon>
        <taxon>Spermatophyta</taxon>
        <taxon>Magnoliopsida</taxon>
        <taxon>eudicotyledons</taxon>
        <taxon>Gunneridae</taxon>
        <taxon>Pentapetalae</taxon>
        <taxon>asterids</taxon>
        <taxon>campanulids</taxon>
        <taxon>Asterales</taxon>
        <taxon>Asteraceae</taxon>
        <taxon>Asteroideae</taxon>
        <taxon>Anthemideae</taxon>
        <taxon>Anthemidinae</taxon>
        <taxon>Tanacetum</taxon>
    </lineage>
</organism>
<evidence type="ECO:0000256" key="1">
    <source>
        <dbReference type="SAM" id="Phobius"/>
    </source>
</evidence>
<evidence type="ECO:0000313" key="2">
    <source>
        <dbReference type="EMBL" id="GJS54730.1"/>
    </source>
</evidence>
<comment type="caution">
    <text evidence="2">The sequence shown here is derived from an EMBL/GenBank/DDBJ whole genome shotgun (WGS) entry which is preliminary data.</text>
</comment>
<name>A0ABQ4WPD3_9ASTR</name>
<keyword evidence="3" id="KW-1185">Reference proteome</keyword>
<sequence length="185" mass="21500">MRWALWESMCISKFRGGMGFRHMNGFNKALLAKQGWRIITMEESPLARILKAQYFPRSCFLEARIGHKPSFIWRSLCSARDIICKGQKWNVGNGMHVRILEDYWLEGYTTLHNHSHNHDLHVVNDLLDPTTEGWNHTLLLQVFLRQIAGYHVFTSVLLSATLVIGMLLRMERSLANLRIGLQLRI</sequence>
<gene>
    <name evidence="2" type="ORF">Tco_0628092</name>
</gene>
<dbReference type="Proteomes" id="UP001151760">
    <property type="component" value="Unassembled WGS sequence"/>
</dbReference>
<reference evidence="2" key="1">
    <citation type="journal article" date="2022" name="Int. J. Mol. Sci.">
        <title>Draft Genome of Tanacetum Coccineum: Genomic Comparison of Closely Related Tanacetum-Family Plants.</title>
        <authorList>
            <person name="Yamashiro T."/>
            <person name="Shiraishi A."/>
            <person name="Nakayama K."/>
            <person name="Satake H."/>
        </authorList>
    </citation>
    <scope>NUCLEOTIDE SEQUENCE</scope>
</reference>
<protein>
    <submittedName>
        <fullName evidence="2">Uncharacterized protein</fullName>
    </submittedName>
</protein>
<proteinExistence type="predicted"/>
<keyword evidence="1" id="KW-1133">Transmembrane helix</keyword>
<keyword evidence="1" id="KW-0812">Transmembrane</keyword>
<accession>A0ABQ4WPD3</accession>